<evidence type="ECO:0000313" key="2">
    <source>
        <dbReference type="EMBL" id="GLC31479.1"/>
    </source>
</evidence>
<sequence length="296" mass="35163">MLEFKQLTLEDKCLFDKYLKPYSFLTCEYSFTNLFIWRKGLDIQYAIYNDVLIIKKMDFDGRYHFMQPIGYKSENLNYIISMLKEYKEEFQMDCLFKDIEEPFKNELQSLYGDTIEIEEDRDNFDYIYESEKLKTLSGKKLHGKKNHYNYFLKHYSYTIAPITTEIIDDCIKAAREWCCKNDCKGYLLHELRAIQELLKNNDKLDFIGMVVYVDNKLSAFTIGEKVNETMAIVHIEKADAEIGGLYAFINKSFVENYLSDIPFINREQDLGIEGLRKAKLAYYPIKLEPKYMVNFK</sequence>
<name>A0ABQ5N8R0_9CLOT</name>
<feature type="domain" description="Phosphatidylglycerol lysyltransferase C-terminal" evidence="1">
    <location>
        <begin position="26"/>
        <end position="293"/>
    </location>
</feature>
<reference evidence="2 3" key="1">
    <citation type="journal article" date="2024" name="Int. J. Syst. Evol. Microbiol.">
        <title>Clostridium omnivorum sp. nov., isolated from anoxic soil under the treatment of reductive soil disinfestation.</title>
        <authorList>
            <person name="Ueki A."/>
            <person name="Tonouchi A."/>
            <person name="Kaku N."/>
            <person name="Honma S."/>
            <person name="Ueki K."/>
        </authorList>
    </citation>
    <scope>NUCLEOTIDE SEQUENCE [LARGE SCALE GENOMIC DNA]</scope>
    <source>
        <strain evidence="2 3">E14</strain>
    </source>
</reference>
<dbReference type="Proteomes" id="UP001208567">
    <property type="component" value="Unassembled WGS sequence"/>
</dbReference>
<dbReference type="RefSeq" id="WP_264850786.1">
    <property type="nucleotide sequence ID" value="NZ_BRXR01000001.1"/>
</dbReference>
<dbReference type="EMBL" id="BRXR01000001">
    <property type="protein sequence ID" value="GLC31479.1"/>
    <property type="molecule type" value="Genomic_DNA"/>
</dbReference>
<dbReference type="InterPro" id="IPR016732">
    <property type="entry name" value="UCP018688"/>
</dbReference>
<dbReference type="PANTHER" id="PTHR41373">
    <property type="entry name" value="DUF2156 DOMAIN-CONTAINING PROTEIN"/>
    <property type="match status" value="1"/>
</dbReference>
<dbReference type="InterPro" id="IPR016181">
    <property type="entry name" value="Acyl_CoA_acyltransferase"/>
</dbReference>
<evidence type="ECO:0000259" key="1">
    <source>
        <dbReference type="Pfam" id="PF09924"/>
    </source>
</evidence>
<organism evidence="2 3">
    <name type="scientific">Clostridium omnivorum</name>
    <dbReference type="NCBI Taxonomy" id="1604902"/>
    <lineage>
        <taxon>Bacteria</taxon>
        <taxon>Bacillati</taxon>
        <taxon>Bacillota</taxon>
        <taxon>Clostridia</taxon>
        <taxon>Eubacteriales</taxon>
        <taxon>Clostridiaceae</taxon>
        <taxon>Clostridium</taxon>
    </lineage>
</organism>
<dbReference type="SUPFAM" id="SSF55729">
    <property type="entry name" value="Acyl-CoA N-acyltransferases (Nat)"/>
    <property type="match status" value="2"/>
</dbReference>
<dbReference type="PANTHER" id="PTHR41373:SF1">
    <property type="entry name" value="PHOSPHATIDYLGLYCEROL LYSYLTRANSFERASE C-TERMINAL DOMAIN-CONTAINING PROTEIN"/>
    <property type="match status" value="1"/>
</dbReference>
<dbReference type="InterPro" id="IPR024320">
    <property type="entry name" value="LPG_synthase_C"/>
</dbReference>
<dbReference type="Gene3D" id="3.40.630.30">
    <property type="match status" value="1"/>
</dbReference>
<dbReference type="Pfam" id="PF09924">
    <property type="entry name" value="LPG_synthase_C"/>
    <property type="match status" value="1"/>
</dbReference>
<protein>
    <recommendedName>
        <fullName evidence="1">Phosphatidylglycerol lysyltransferase C-terminal domain-containing protein</fullName>
    </recommendedName>
</protein>
<evidence type="ECO:0000313" key="3">
    <source>
        <dbReference type="Proteomes" id="UP001208567"/>
    </source>
</evidence>
<accession>A0ABQ5N8R0</accession>
<keyword evidence="3" id="KW-1185">Reference proteome</keyword>
<comment type="caution">
    <text evidence="2">The sequence shown here is derived from an EMBL/GenBank/DDBJ whole genome shotgun (WGS) entry which is preliminary data.</text>
</comment>
<proteinExistence type="predicted"/>
<gene>
    <name evidence="2" type="ORF">bsdE14_28890</name>
</gene>
<dbReference type="PIRSF" id="PIRSF018688">
    <property type="entry name" value="UCP018688"/>
    <property type="match status" value="1"/>
</dbReference>